<feature type="transmembrane region" description="Helical" evidence="1">
    <location>
        <begin position="229"/>
        <end position="249"/>
    </location>
</feature>
<accession>A0A6J7G0N3</accession>
<name>A0A6J7G0N3_9ZZZZ</name>
<keyword evidence="1" id="KW-0812">Transmembrane</keyword>
<dbReference type="EMBL" id="CAEZYK010000018">
    <property type="protein sequence ID" value="CAB4719278.1"/>
    <property type="molecule type" value="Genomic_DNA"/>
</dbReference>
<dbReference type="EMBL" id="CAFBMM010000015">
    <property type="protein sequence ID" value="CAB4901521.1"/>
    <property type="molecule type" value="Genomic_DNA"/>
</dbReference>
<organism evidence="3">
    <name type="scientific">freshwater metagenome</name>
    <dbReference type="NCBI Taxonomy" id="449393"/>
    <lineage>
        <taxon>unclassified sequences</taxon>
        <taxon>metagenomes</taxon>
        <taxon>ecological metagenomes</taxon>
    </lineage>
</organism>
<evidence type="ECO:0000313" key="2">
    <source>
        <dbReference type="EMBL" id="CAB4719278.1"/>
    </source>
</evidence>
<proteinExistence type="predicted"/>
<feature type="transmembrane region" description="Helical" evidence="1">
    <location>
        <begin position="388"/>
        <end position="406"/>
    </location>
</feature>
<evidence type="ECO:0000313" key="4">
    <source>
        <dbReference type="EMBL" id="CAB4978576.1"/>
    </source>
</evidence>
<evidence type="ECO:0000313" key="3">
    <source>
        <dbReference type="EMBL" id="CAB4901521.1"/>
    </source>
</evidence>
<feature type="transmembrane region" description="Helical" evidence="1">
    <location>
        <begin position="201"/>
        <end position="217"/>
    </location>
</feature>
<keyword evidence="1" id="KW-1133">Transmembrane helix</keyword>
<dbReference type="EMBL" id="CAFBPQ010000038">
    <property type="protein sequence ID" value="CAB5028427.1"/>
    <property type="molecule type" value="Genomic_DNA"/>
</dbReference>
<feature type="transmembrane region" description="Helical" evidence="1">
    <location>
        <begin position="299"/>
        <end position="320"/>
    </location>
</feature>
<dbReference type="AlphaFoldDB" id="A0A6J7G0N3"/>
<feature type="transmembrane region" description="Helical" evidence="1">
    <location>
        <begin position="332"/>
        <end position="350"/>
    </location>
</feature>
<feature type="transmembrane region" description="Helical" evidence="1">
    <location>
        <begin position="131"/>
        <end position="151"/>
    </location>
</feature>
<keyword evidence="1" id="KW-0472">Membrane</keyword>
<evidence type="ECO:0000256" key="1">
    <source>
        <dbReference type="SAM" id="Phobius"/>
    </source>
</evidence>
<reference evidence="3" key="1">
    <citation type="submission" date="2020-05" db="EMBL/GenBank/DDBJ databases">
        <authorList>
            <person name="Chiriac C."/>
            <person name="Salcher M."/>
            <person name="Ghai R."/>
            <person name="Kavagutti S V."/>
        </authorList>
    </citation>
    <scope>NUCLEOTIDE SEQUENCE</scope>
</reference>
<gene>
    <name evidence="2" type="ORF">UFOPK2683_00492</name>
    <name evidence="3" type="ORF">UFOPK3605_00507</name>
    <name evidence="4" type="ORF">UFOPK3897_00964</name>
    <name evidence="5" type="ORF">UFOPK4121_01132</name>
</gene>
<protein>
    <submittedName>
        <fullName evidence="3">Unannotated protein</fullName>
    </submittedName>
</protein>
<feature type="transmembrane region" description="Helical" evidence="1">
    <location>
        <begin position="98"/>
        <end position="119"/>
    </location>
</feature>
<feature type="transmembrane region" description="Helical" evidence="1">
    <location>
        <begin position="356"/>
        <end position="376"/>
    </location>
</feature>
<feature type="transmembrane region" description="Helical" evidence="1">
    <location>
        <begin position="21"/>
        <end position="43"/>
    </location>
</feature>
<dbReference type="EMBL" id="CAFBOF010000019">
    <property type="protein sequence ID" value="CAB4978576.1"/>
    <property type="molecule type" value="Genomic_DNA"/>
</dbReference>
<sequence length="532" mass="57514">MSSALESSRQSPPLRFINSSAARVAAAVLWLAVTMIIAVGAIASVRDLNSDDLAWQYLLHAWESTGHAQGWISEDVFPTRFALYALLEVLGFTGRDEVVVASAILNFAGALSFLAALAVSQSIRVPVRGRVVVGVGLLASWGLVAWTDVFFSPNSRSLEIGLALLAVAWLGVRTITERRLSVLALTVFALALVWFSDPFVFLVVAVPAGLAVALDALKPFRRRGSLTVLVVLALSVLLTLAFRAGLALFDLSAESVARGGYFLTPLGEIPHRALAILERSAILLGLGQENLTQGSALDLLVAVLRLGVLGLALAGLIVTVREWGRASLLARTLGLSLIACPAAMIFINIYPDPAIIIDRYLVMVLVALAGLALIALDRARAKAARVSGVLVAVLVLAVLVTNFSNWRENNETVRDANAIALGDAVSFQEWDRVYANYWMAVRQNEVAPGNARWVPVTCDRNGPLELFKWNNDSSVLRTRPKTIAVSVERQYCDSSDIARLYGPPTDQVALEGHEFFVYRDRSVSPALRTLRP</sequence>
<evidence type="ECO:0000313" key="5">
    <source>
        <dbReference type="EMBL" id="CAB5028427.1"/>
    </source>
</evidence>